<evidence type="ECO:0000259" key="2">
    <source>
        <dbReference type="PROSITE" id="PS50943"/>
    </source>
</evidence>
<evidence type="ECO:0000313" key="3">
    <source>
        <dbReference type="EMBL" id="SDC76343.1"/>
    </source>
</evidence>
<dbReference type="EMBL" id="FMZC01000003">
    <property type="protein sequence ID" value="SDC76343.1"/>
    <property type="molecule type" value="Genomic_DNA"/>
</dbReference>
<name>A0A1G6P883_9BURK</name>
<dbReference type="CDD" id="cd00093">
    <property type="entry name" value="HTH_XRE"/>
    <property type="match status" value="1"/>
</dbReference>
<dbReference type="SUPFAM" id="SSF47413">
    <property type="entry name" value="lambda repressor-like DNA-binding domains"/>
    <property type="match status" value="1"/>
</dbReference>
<dbReference type="SMART" id="SM00530">
    <property type="entry name" value="HTH_XRE"/>
    <property type="match status" value="1"/>
</dbReference>
<dbReference type="GO" id="GO:0005829">
    <property type="term" value="C:cytosol"/>
    <property type="evidence" value="ECO:0007669"/>
    <property type="project" value="TreeGrafter"/>
</dbReference>
<keyword evidence="1" id="KW-0238">DNA-binding</keyword>
<protein>
    <submittedName>
        <fullName evidence="3">Helix-turn-helix domain-containing protein</fullName>
    </submittedName>
</protein>
<sequence>MTRDEALIAAFADELRSRRAALRLSQEELAHRAGINRTYIAKLELARNQPTLTVLLRVAEALEVPLPDLIDGALGRR</sequence>
<dbReference type="PANTHER" id="PTHR46797">
    <property type="entry name" value="HTH-TYPE TRANSCRIPTIONAL REGULATOR"/>
    <property type="match status" value="1"/>
</dbReference>
<dbReference type="InterPro" id="IPR010982">
    <property type="entry name" value="Lambda_DNA-bd_dom_sf"/>
</dbReference>
<dbReference type="PANTHER" id="PTHR46797:SF1">
    <property type="entry name" value="METHYLPHOSPHONATE SYNTHASE"/>
    <property type="match status" value="1"/>
</dbReference>
<dbReference type="GO" id="GO:0003677">
    <property type="term" value="F:DNA binding"/>
    <property type="evidence" value="ECO:0007669"/>
    <property type="project" value="UniProtKB-KW"/>
</dbReference>
<dbReference type="Proteomes" id="UP000198781">
    <property type="component" value="Unassembled WGS sequence"/>
</dbReference>
<evidence type="ECO:0000256" key="1">
    <source>
        <dbReference type="ARBA" id="ARBA00023125"/>
    </source>
</evidence>
<dbReference type="PROSITE" id="PS50943">
    <property type="entry name" value="HTH_CROC1"/>
    <property type="match status" value="1"/>
</dbReference>
<dbReference type="Pfam" id="PF01381">
    <property type="entry name" value="HTH_3"/>
    <property type="match status" value="1"/>
</dbReference>
<dbReference type="GO" id="GO:0003700">
    <property type="term" value="F:DNA-binding transcription factor activity"/>
    <property type="evidence" value="ECO:0007669"/>
    <property type="project" value="TreeGrafter"/>
</dbReference>
<feature type="domain" description="HTH cro/C1-type" evidence="2">
    <location>
        <begin position="15"/>
        <end position="69"/>
    </location>
</feature>
<dbReference type="InterPro" id="IPR050807">
    <property type="entry name" value="TransReg_Diox_bact_type"/>
</dbReference>
<dbReference type="RefSeq" id="WP_092741973.1">
    <property type="nucleotide sequence ID" value="NZ_FMZC01000003.1"/>
</dbReference>
<dbReference type="Gene3D" id="1.10.260.40">
    <property type="entry name" value="lambda repressor-like DNA-binding domains"/>
    <property type="match status" value="1"/>
</dbReference>
<accession>A0A1G6P883</accession>
<keyword evidence="4" id="KW-1185">Reference proteome</keyword>
<dbReference type="STRING" id="187868.SAMN05192589_103170"/>
<proteinExistence type="predicted"/>
<dbReference type="InterPro" id="IPR001387">
    <property type="entry name" value="Cro/C1-type_HTH"/>
</dbReference>
<gene>
    <name evidence="3" type="ORF">SAMN05192589_103170</name>
</gene>
<organism evidence="3 4">
    <name type="scientific">Paracidovorax valerianellae</name>
    <dbReference type="NCBI Taxonomy" id="187868"/>
    <lineage>
        <taxon>Bacteria</taxon>
        <taxon>Pseudomonadati</taxon>
        <taxon>Pseudomonadota</taxon>
        <taxon>Betaproteobacteria</taxon>
        <taxon>Burkholderiales</taxon>
        <taxon>Comamonadaceae</taxon>
        <taxon>Paracidovorax</taxon>
    </lineage>
</organism>
<reference evidence="3 4" key="1">
    <citation type="submission" date="2016-10" db="EMBL/GenBank/DDBJ databases">
        <authorList>
            <person name="de Groot N.N."/>
        </authorList>
    </citation>
    <scope>NUCLEOTIDE SEQUENCE [LARGE SCALE GENOMIC DNA]</scope>
    <source>
        <strain evidence="3 4">DSM 16619</strain>
    </source>
</reference>
<dbReference type="OrthoDB" id="8858575at2"/>
<evidence type="ECO:0000313" key="4">
    <source>
        <dbReference type="Proteomes" id="UP000198781"/>
    </source>
</evidence>
<dbReference type="AlphaFoldDB" id="A0A1G6P883"/>